<reference evidence="2 3" key="1">
    <citation type="journal article" date="2013" name="Genome Announc.">
        <title>Genome Sequence of Plesiomonas shigelloides Strain 302-73 (Serotype O1).</title>
        <authorList>
            <person name="Pique N."/>
            <person name="Aquilini E."/>
            <person name="Alioto T."/>
            <person name="Minana-Galbis D."/>
            <person name="Tomas J.M."/>
        </authorList>
    </citation>
    <scope>NUCLEOTIDE SEQUENCE [LARGE SCALE GENOMIC DNA]</scope>
    <source>
        <strain evidence="2 3">302-73</strain>
    </source>
</reference>
<protein>
    <submittedName>
        <fullName evidence="2">Glycosyltransferase protein</fullName>
    </submittedName>
</protein>
<dbReference type="PATRIC" id="fig|1315976.3.peg.368"/>
<dbReference type="Pfam" id="PF13692">
    <property type="entry name" value="Glyco_trans_1_4"/>
    <property type="match status" value="1"/>
</dbReference>
<dbReference type="CDD" id="cd03801">
    <property type="entry name" value="GT4_PimA-like"/>
    <property type="match status" value="1"/>
</dbReference>
<keyword evidence="2" id="KW-0808">Transferase</keyword>
<accession>R8AV92</accession>
<name>R8AV92_PLESH</name>
<dbReference type="STRING" id="703.SAMEA2665130_01028"/>
<dbReference type="Gene3D" id="3.40.50.2000">
    <property type="entry name" value="Glycogen Phosphorylase B"/>
    <property type="match status" value="2"/>
</dbReference>
<dbReference type="HOGENOM" id="CLU_009583_2_2_6"/>
<dbReference type="PANTHER" id="PTHR45947">
    <property type="entry name" value="SULFOQUINOVOSYL TRANSFERASE SQD2"/>
    <property type="match status" value="1"/>
</dbReference>
<dbReference type="OrthoDB" id="9777346at2"/>
<dbReference type="SUPFAM" id="SSF53756">
    <property type="entry name" value="UDP-Glycosyltransferase/glycogen phosphorylase"/>
    <property type="match status" value="1"/>
</dbReference>
<comment type="caution">
    <text evidence="2">The sequence shown here is derived from an EMBL/GenBank/DDBJ whole genome shotgun (WGS) entry which is preliminary data.</text>
</comment>
<gene>
    <name evidence="2" type="ORF">PLESHI_01952</name>
</gene>
<sequence>MAVSNSEIEPASAPHSTASSAAPRVMVLGTRGIPNVLGGVETHCQALYPALLQESEWQATVLARAPYVDYIRSEYRGVQLRALPAPKKKSLEAIVHSVLAALYSRFHRCDIVHVHAIGPGLVVPLLRLLGKKVVFTHHGPDYERLKWGGLAKAMLRLGEKWAVTYANEVIVISEVINDLIKKQYQRHDAHLIFNGVEPAQLPDEATRSEILATHGLTAGHYLVAVGRLVEEKGLHDLIAAYRQLQTSLPLVIVGDADHETPYSRKLKEQAAATPGVIMTGFLSGDALRTVFSQARLFVMPSYHEGLPIALLEAMSYGLPVRVSDIPANLAVKLPNECYIPVGDSSAMAHALQAQLDQQAPTSPDYSHYLALYDWQQIARQTAEVYRQAYR</sequence>
<evidence type="ECO:0000313" key="3">
    <source>
        <dbReference type="Proteomes" id="UP000014012"/>
    </source>
</evidence>
<dbReference type="Pfam" id="PF13439">
    <property type="entry name" value="Glyco_transf_4"/>
    <property type="match status" value="1"/>
</dbReference>
<dbReference type="PANTHER" id="PTHR45947:SF3">
    <property type="entry name" value="SULFOQUINOVOSYL TRANSFERASE SQD2"/>
    <property type="match status" value="1"/>
</dbReference>
<evidence type="ECO:0000259" key="1">
    <source>
        <dbReference type="Pfam" id="PF13439"/>
    </source>
</evidence>
<dbReference type="AlphaFoldDB" id="R8AV92"/>
<dbReference type="InterPro" id="IPR050194">
    <property type="entry name" value="Glycosyltransferase_grp1"/>
</dbReference>
<dbReference type="GO" id="GO:0016757">
    <property type="term" value="F:glycosyltransferase activity"/>
    <property type="evidence" value="ECO:0007669"/>
    <property type="project" value="UniProtKB-ARBA"/>
</dbReference>
<keyword evidence="3" id="KW-1185">Reference proteome</keyword>
<dbReference type="EMBL" id="AQQO01000021">
    <property type="protein sequence ID" value="EON90253.1"/>
    <property type="molecule type" value="Genomic_DNA"/>
</dbReference>
<proteinExistence type="predicted"/>
<dbReference type="Proteomes" id="UP000014012">
    <property type="component" value="Unassembled WGS sequence"/>
</dbReference>
<evidence type="ECO:0000313" key="2">
    <source>
        <dbReference type="EMBL" id="EON90253.1"/>
    </source>
</evidence>
<dbReference type="InterPro" id="IPR028098">
    <property type="entry name" value="Glyco_trans_4-like_N"/>
</dbReference>
<feature type="domain" description="Glycosyltransferase subfamily 4-like N-terminal" evidence="1">
    <location>
        <begin position="38"/>
        <end position="199"/>
    </location>
</feature>
<organism evidence="2 3">
    <name type="scientific">Plesiomonas shigelloides 302-73</name>
    <dbReference type="NCBI Taxonomy" id="1315976"/>
    <lineage>
        <taxon>Bacteria</taxon>
        <taxon>Pseudomonadati</taxon>
        <taxon>Pseudomonadota</taxon>
        <taxon>Gammaproteobacteria</taxon>
        <taxon>Enterobacterales</taxon>
        <taxon>Enterobacteriaceae</taxon>
        <taxon>Plesiomonas</taxon>
    </lineage>
</organism>